<organism evidence="1">
    <name type="scientific">uncultured Caudovirales phage</name>
    <dbReference type="NCBI Taxonomy" id="2100421"/>
    <lineage>
        <taxon>Viruses</taxon>
        <taxon>Duplodnaviria</taxon>
        <taxon>Heunggongvirae</taxon>
        <taxon>Uroviricota</taxon>
        <taxon>Caudoviricetes</taxon>
        <taxon>Peduoviridae</taxon>
        <taxon>Maltschvirus</taxon>
        <taxon>Maltschvirus maltsch</taxon>
    </lineage>
</organism>
<gene>
    <name evidence="1" type="ORF">UFOVP201_50</name>
</gene>
<dbReference type="SUPFAM" id="SSF52540">
    <property type="entry name" value="P-loop containing nucleoside triphosphate hydrolases"/>
    <property type="match status" value="1"/>
</dbReference>
<accession>A0A6J7WPL5</accession>
<dbReference type="Gene3D" id="3.40.50.300">
    <property type="entry name" value="P-loop containing nucleotide triphosphate hydrolases"/>
    <property type="match status" value="1"/>
</dbReference>
<name>A0A6J7WPL5_9CAUD</name>
<proteinExistence type="predicted"/>
<sequence>MSASKIIKTITVEVDDQLKRSIQPFDFNFDGTSTFEVPEFHAPKRDGKWNIGLIVGPSGSGKSTLLSSNYGITPDPEWNPNKAIVSQVDHKRLMATGLNSVPSWCRPYHVLSNGEAFRARMARSIATDAAFDEFTSVIDRNVAKSASHSLQRFIRSENMTGVVFASCHHDIVEWLQPDWQFDTATGKFTSSEFFIVGHQSSFPFTAVDVIGGRILGTITI</sequence>
<evidence type="ECO:0000313" key="1">
    <source>
        <dbReference type="EMBL" id="CAB5218074.1"/>
    </source>
</evidence>
<dbReference type="InterPro" id="IPR027417">
    <property type="entry name" value="P-loop_NTPase"/>
</dbReference>
<dbReference type="EMBL" id="LR798249">
    <property type="protein sequence ID" value="CAB5218074.1"/>
    <property type="molecule type" value="Genomic_DNA"/>
</dbReference>
<reference evidence="1" key="1">
    <citation type="submission" date="2020-05" db="EMBL/GenBank/DDBJ databases">
        <authorList>
            <person name="Chiriac C."/>
            <person name="Salcher M."/>
            <person name="Ghai R."/>
            <person name="Kavagutti S V."/>
        </authorList>
    </citation>
    <scope>NUCLEOTIDE SEQUENCE</scope>
</reference>
<protein>
    <submittedName>
        <fullName evidence="1">Uncharacterized protein</fullName>
    </submittedName>
</protein>